<dbReference type="Proteomes" id="UP001055811">
    <property type="component" value="Linkage Group LG03"/>
</dbReference>
<keyword evidence="2" id="KW-1185">Reference proteome</keyword>
<accession>A0ACB9F1B9</accession>
<sequence length="68" mass="7894">MIHKLDVFCIIFLLSEFYVRRNKDVNYNKILGAQGNTFCTFAVSKRHLPPPQREEYALICSTINVSET</sequence>
<gene>
    <name evidence="1" type="ORF">L2E82_14609</name>
</gene>
<evidence type="ECO:0000313" key="2">
    <source>
        <dbReference type="Proteomes" id="UP001055811"/>
    </source>
</evidence>
<name>A0ACB9F1B9_CICIN</name>
<dbReference type="EMBL" id="CM042011">
    <property type="protein sequence ID" value="KAI3764598.1"/>
    <property type="molecule type" value="Genomic_DNA"/>
</dbReference>
<reference evidence="1 2" key="2">
    <citation type="journal article" date="2022" name="Mol. Ecol. Resour.">
        <title>The genomes of chicory, endive, great burdock and yacon provide insights into Asteraceae paleo-polyploidization history and plant inulin production.</title>
        <authorList>
            <person name="Fan W."/>
            <person name="Wang S."/>
            <person name="Wang H."/>
            <person name="Wang A."/>
            <person name="Jiang F."/>
            <person name="Liu H."/>
            <person name="Zhao H."/>
            <person name="Xu D."/>
            <person name="Zhang Y."/>
        </authorList>
    </citation>
    <scope>NUCLEOTIDE SEQUENCE [LARGE SCALE GENOMIC DNA]</scope>
    <source>
        <strain evidence="2">cv. Punajuju</strain>
        <tissue evidence="1">Leaves</tissue>
    </source>
</reference>
<protein>
    <submittedName>
        <fullName evidence="1">Uncharacterized protein</fullName>
    </submittedName>
</protein>
<comment type="caution">
    <text evidence="1">The sequence shown here is derived from an EMBL/GenBank/DDBJ whole genome shotgun (WGS) entry which is preliminary data.</text>
</comment>
<organism evidence="1 2">
    <name type="scientific">Cichorium intybus</name>
    <name type="common">Chicory</name>
    <dbReference type="NCBI Taxonomy" id="13427"/>
    <lineage>
        <taxon>Eukaryota</taxon>
        <taxon>Viridiplantae</taxon>
        <taxon>Streptophyta</taxon>
        <taxon>Embryophyta</taxon>
        <taxon>Tracheophyta</taxon>
        <taxon>Spermatophyta</taxon>
        <taxon>Magnoliopsida</taxon>
        <taxon>eudicotyledons</taxon>
        <taxon>Gunneridae</taxon>
        <taxon>Pentapetalae</taxon>
        <taxon>asterids</taxon>
        <taxon>campanulids</taxon>
        <taxon>Asterales</taxon>
        <taxon>Asteraceae</taxon>
        <taxon>Cichorioideae</taxon>
        <taxon>Cichorieae</taxon>
        <taxon>Cichoriinae</taxon>
        <taxon>Cichorium</taxon>
    </lineage>
</organism>
<proteinExistence type="predicted"/>
<reference evidence="2" key="1">
    <citation type="journal article" date="2022" name="Mol. Ecol. Resour.">
        <title>The genomes of chicory, endive, great burdock and yacon provide insights into Asteraceae palaeo-polyploidization history and plant inulin production.</title>
        <authorList>
            <person name="Fan W."/>
            <person name="Wang S."/>
            <person name="Wang H."/>
            <person name="Wang A."/>
            <person name="Jiang F."/>
            <person name="Liu H."/>
            <person name="Zhao H."/>
            <person name="Xu D."/>
            <person name="Zhang Y."/>
        </authorList>
    </citation>
    <scope>NUCLEOTIDE SEQUENCE [LARGE SCALE GENOMIC DNA]</scope>
    <source>
        <strain evidence="2">cv. Punajuju</strain>
    </source>
</reference>
<evidence type="ECO:0000313" key="1">
    <source>
        <dbReference type="EMBL" id="KAI3764598.1"/>
    </source>
</evidence>